<dbReference type="AlphaFoldDB" id="A0A7J9LGA2"/>
<evidence type="ECO:0000256" key="1">
    <source>
        <dbReference type="SAM" id="MobiDB-lite"/>
    </source>
</evidence>
<protein>
    <submittedName>
        <fullName evidence="2">Uncharacterized protein</fullName>
    </submittedName>
</protein>
<gene>
    <name evidence="2" type="ORF">Goshw_016655</name>
</gene>
<evidence type="ECO:0000313" key="2">
    <source>
        <dbReference type="EMBL" id="MBA0857754.1"/>
    </source>
</evidence>
<dbReference type="EMBL" id="JABFAF010000006">
    <property type="protein sequence ID" value="MBA0857754.1"/>
    <property type="molecule type" value="Genomic_DNA"/>
</dbReference>
<name>A0A7J9LGA2_GOSSC</name>
<feature type="region of interest" description="Disordered" evidence="1">
    <location>
        <begin position="1"/>
        <end position="35"/>
    </location>
</feature>
<accession>A0A7J9LGA2</accession>
<proteinExistence type="predicted"/>
<evidence type="ECO:0000313" key="3">
    <source>
        <dbReference type="Proteomes" id="UP000593576"/>
    </source>
</evidence>
<feature type="compositionally biased region" description="Polar residues" evidence="1">
    <location>
        <begin position="7"/>
        <end position="21"/>
    </location>
</feature>
<comment type="caution">
    <text evidence="2">The sequence shown here is derived from an EMBL/GenBank/DDBJ whole genome shotgun (WGS) entry which is preliminary data.</text>
</comment>
<keyword evidence="3" id="KW-1185">Reference proteome</keyword>
<organism evidence="2 3">
    <name type="scientific">Gossypium schwendimanii</name>
    <name type="common">Cotton</name>
    <dbReference type="NCBI Taxonomy" id="34291"/>
    <lineage>
        <taxon>Eukaryota</taxon>
        <taxon>Viridiplantae</taxon>
        <taxon>Streptophyta</taxon>
        <taxon>Embryophyta</taxon>
        <taxon>Tracheophyta</taxon>
        <taxon>Spermatophyta</taxon>
        <taxon>Magnoliopsida</taxon>
        <taxon>eudicotyledons</taxon>
        <taxon>Gunneridae</taxon>
        <taxon>Pentapetalae</taxon>
        <taxon>rosids</taxon>
        <taxon>malvids</taxon>
        <taxon>Malvales</taxon>
        <taxon>Malvaceae</taxon>
        <taxon>Malvoideae</taxon>
        <taxon>Gossypium</taxon>
    </lineage>
</organism>
<dbReference type="Proteomes" id="UP000593576">
    <property type="component" value="Unassembled WGS sequence"/>
</dbReference>
<sequence>MPGWSAWPSTSHFSMTPTQPVSIGHYCRRDSTRHR</sequence>
<reference evidence="2 3" key="1">
    <citation type="journal article" date="2019" name="Genome Biol. Evol.">
        <title>Insights into the evolution of the New World diploid cottons (Gossypium, subgenus Houzingenia) based on genome sequencing.</title>
        <authorList>
            <person name="Grover C.E."/>
            <person name="Arick M.A. 2nd"/>
            <person name="Thrash A."/>
            <person name="Conover J.L."/>
            <person name="Sanders W.S."/>
            <person name="Peterson D.G."/>
            <person name="Frelichowski J.E."/>
            <person name="Scheffler J.A."/>
            <person name="Scheffler B.E."/>
            <person name="Wendel J.F."/>
        </authorList>
    </citation>
    <scope>NUCLEOTIDE SEQUENCE [LARGE SCALE GENOMIC DNA]</scope>
    <source>
        <strain evidence="2">1</strain>
        <tissue evidence="2">Leaf</tissue>
    </source>
</reference>